<sequence>MPPSSPPLQSVLDPFVESFGGELVSGLVPTQHPQPEQADYLFREHGVIAELKALEVDSFGEAYSRKLGELTHDWMRRGLMLVYGRARIEMHRLHRICQNEWMEVLTEPLQKKVVAKANRQLRQTAELLNMPSAKGVLWVASDGNLDLQPHDVWRLIGRILRKKNEDGSRQYSSIDGVIYFNPRTPVRVPGSPDAGMLWVSHARDDDPALLAFFEALSNAWADHLRTKAAAQGQTFTQFASPPDMSAFRFYGSRPTLPRATASPKTK</sequence>
<dbReference type="EMBL" id="AP025591">
    <property type="protein sequence ID" value="BDG05753.1"/>
    <property type="molecule type" value="Genomic_DNA"/>
</dbReference>
<protein>
    <submittedName>
        <fullName evidence="1">Uncharacterized protein</fullName>
    </submittedName>
</protein>
<reference evidence="2" key="1">
    <citation type="journal article" date="2022" name="Int. J. Syst. Evol. Microbiol.">
        <title>Anaeromyxobacter oryzae sp. nov., Anaeromyxobacter diazotrophicus sp. nov. and Anaeromyxobacter paludicola sp. nov., isolated from paddy soils.</title>
        <authorList>
            <person name="Itoh H."/>
            <person name="Xu Z."/>
            <person name="Mise K."/>
            <person name="Masuda Y."/>
            <person name="Ushijima N."/>
            <person name="Hayakawa C."/>
            <person name="Shiratori Y."/>
            <person name="Senoo K."/>
        </authorList>
    </citation>
    <scope>NUCLEOTIDE SEQUENCE [LARGE SCALE GENOMIC DNA]</scope>
    <source>
        <strain evidence="2">Red232</strain>
    </source>
</reference>
<proteinExistence type="predicted"/>
<evidence type="ECO:0000313" key="2">
    <source>
        <dbReference type="Proteomes" id="UP001162891"/>
    </source>
</evidence>
<name>A0ABM7X1T2_9BACT</name>
<evidence type="ECO:0000313" key="1">
    <source>
        <dbReference type="EMBL" id="BDG05753.1"/>
    </source>
</evidence>
<dbReference type="RefSeq" id="WP_248354851.1">
    <property type="nucleotide sequence ID" value="NZ_AP025591.1"/>
</dbReference>
<keyword evidence="2" id="KW-1185">Reference proteome</keyword>
<dbReference type="Proteomes" id="UP001162891">
    <property type="component" value="Chromosome"/>
</dbReference>
<gene>
    <name evidence="1" type="ORF">AMOR_47490</name>
</gene>
<organism evidence="1 2">
    <name type="scientific">Anaeromyxobacter oryzae</name>
    <dbReference type="NCBI Taxonomy" id="2918170"/>
    <lineage>
        <taxon>Bacteria</taxon>
        <taxon>Pseudomonadati</taxon>
        <taxon>Myxococcota</taxon>
        <taxon>Myxococcia</taxon>
        <taxon>Myxococcales</taxon>
        <taxon>Cystobacterineae</taxon>
        <taxon>Anaeromyxobacteraceae</taxon>
        <taxon>Anaeromyxobacter</taxon>
    </lineage>
</organism>
<accession>A0ABM7X1T2</accession>